<organism evidence="12 13">
    <name type="scientific">Candidatus Kryptonium thompsonii</name>
    <dbReference type="NCBI Taxonomy" id="1633631"/>
    <lineage>
        <taxon>Bacteria</taxon>
        <taxon>Pseudomonadati</taxon>
        <taxon>Candidatus Kryptoniota</taxon>
        <taxon>Candidatus Kryptonium</taxon>
    </lineage>
</organism>
<dbReference type="GO" id="GO:0016410">
    <property type="term" value="F:N-acyltransferase activity"/>
    <property type="evidence" value="ECO:0007669"/>
    <property type="project" value="UniProtKB-UniRule"/>
</dbReference>
<dbReference type="UniPathway" id="UPA00666"/>
<dbReference type="PANTHER" id="PTHR38686:SF1">
    <property type="entry name" value="APOLIPOPROTEIN N-ACYLTRANSFERASE"/>
    <property type="match status" value="1"/>
</dbReference>
<evidence type="ECO:0000256" key="7">
    <source>
        <dbReference type="ARBA" id="ARBA00023136"/>
    </source>
</evidence>
<dbReference type="AlphaFoldDB" id="A0A0N7MTI4"/>
<feature type="transmembrane region" description="Helical" evidence="9">
    <location>
        <begin position="132"/>
        <end position="156"/>
    </location>
</feature>
<evidence type="ECO:0000313" key="12">
    <source>
        <dbReference type="EMBL" id="CUU04243.1"/>
    </source>
</evidence>
<evidence type="ECO:0000256" key="2">
    <source>
        <dbReference type="ARBA" id="ARBA00010065"/>
    </source>
</evidence>
<keyword evidence="4 9" id="KW-0808">Transferase</keyword>
<comment type="similarity">
    <text evidence="2 9">Belongs to the CN hydrolase family. Apolipoprotein N-acyltransferase subfamily.</text>
</comment>
<feature type="transmembrane region" description="Helical" evidence="9">
    <location>
        <begin position="176"/>
        <end position="195"/>
    </location>
</feature>
<dbReference type="Proteomes" id="UP000182200">
    <property type="component" value="Unassembled WGS sequence"/>
</dbReference>
<feature type="transmembrane region" description="Helical" evidence="9">
    <location>
        <begin position="69"/>
        <end position="90"/>
    </location>
</feature>
<keyword evidence="8 9" id="KW-0012">Acyltransferase</keyword>
<feature type="transmembrane region" description="Helical" evidence="9">
    <location>
        <begin position="24"/>
        <end position="57"/>
    </location>
</feature>
<sequence length="558" mass="65276">MEANFTKINSALELKKEKIFNEKFWLSFATGILLSLSFPPLKTGFFAMVGFVPLLFLIDKIENYKQLFIYSYFSFFFFNLFTLYWVGGWSKEADPFLMVGCVLLILFHPILFFLPIWFYMFVKRKIGGKVHLFIFPFVYVLFEYFRSITELAFPWLTLGNTQTYFIEKIQFIEFTGVYGLSFLILVVNVFFYLAIKEIFACRKILSKNVLIYLLSGILIYIAPDFYGMFVLKNSEKSSSKILKVGLIQPDLNPWLKWEGTLGEQLELYMGMTREIIKADPDVELVVYPETAITYYFLLSPYRYYFNWFKSWIDSLNVAILTGFPDAKFYENPSDAPPSSHLIKETGQRYDAFNAMGLFLPNSNRIQKYAKMILVPFGERLPYADTFHFLIEPLQWGVGISNWAKGKDTTVFEMRRRNGELVKFSGVVCYESIYPSLVREFVKRDAQFLVVITNDSWYGNTSGPYQHFQYSILRAVENRRSIVRCANGGISGFIDPYGRVQKKTKFHERTQIADAIKLNDEKTFYTKHGDIIVYISFYLTIFVFAFAIFKNFKQRRVAK</sequence>
<dbReference type="OrthoDB" id="9804277at2"/>
<comment type="pathway">
    <text evidence="9">Protein modification; lipoprotein biosynthesis (N-acyl transfer).</text>
</comment>
<accession>A0A0P1LCP4</accession>
<name>A0A0N7MTI4_9BACT</name>
<keyword evidence="5 9" id="KW-0812">Transmembrane</keyword>
<dbReference type="EMBL" id="FAOP01000004">
    <property type="protein sequence ID" value="CUU04243.1"/>
    <property type="molecule type" value="Genomic_DNA"/>
</dbReference>
<dbReference type="Pfam" id="PF20154">
    <property type="entry name" value="LNT_N"/>
    <property type="match status" value="1"/>
</dbReference>
<accession>A0A0N7MTI4</accession>
<dbReference type="PROSITE" id="PS50263">
    <property type="entry name" value="CN_HYDROLASE"/>
    <property type="match status" value="1"/>
</dbReference>
<keyword evidence="14" id="KW-1185">Reference proteome</keyword>
<comment type="subcellular location">
    <subcellularLocation>
        <location evidence="1 9">Cell membrane</location>
        <topology evidence="1 9">Multi-pass membrane protein</topology>
    </subcellularLocation>
</comment>
<dbReference type="RefSeq" id="WP_075426877.1">
    <property type="nucleotide sequence ID" value="NZ_CZVX01000009.1"/>
</dbReference>
<feature type="transmembrane region" description="Helical" evidence="9">
    <location>
        <begin position="96"/>
        <end position="120"/>
    </location>
</feature>
<evidence type="ECO:0000256" key="4">
    <source>
        <dbReference type="ARBA" id="ARBA00022679"/>
    </source>
</evidence>
<reference evidence="11 14" key="1">
    <citation type="submission" date="2015-11" db="EMBL/GenBank/DDBJ databases">
        <authorList>
            <person name="Varghese N."/>
        </authorList>
    </citation>
    <scope>NUCLEOTIDE SEQUENCE [LARGE SCALE GENOMIC DNA]</scope>
    <source>
        <strain evidence="11 14">JGI-8</strain>
    </source>
</reference>
<evidence type="ECO:0000259" key="10">
    <source>
        <dbReference type="PROSITE" id="PS50263"/>
    </source>
</evidence>
<dbReference type="InterPro" id="IPR045378">
    <property type="entry name" value="LNT_N"/>
</dbReference>
<comment type="catalytic activity">
    <reaction evidence="9">
        <text>N-terminal S-1,2-diacyl-sn-glyceryl-L-cysteinyl-[lipoprotein] + a glycerophospholipid = N-acyl-S-1,2-diacyl-sn-glyceryl-L-cysteinyl-[lipoprotein] + a 2-acyl-sn-glycero-3-phospholipid + H(+)</text>
        <dbReference type="Rhea" id="RHEA:48228"/>
        <dbReference type="Rhea" id="RHEA-COMP:14681"/>
        <dbReference type="Rhea" id="RHEA-COMP:14684"/>
        <dbReference type="ChEBI" id="CHEBI:15378"/>
        <dbReference type="ChEBI" id="CHEBI:136912"/>
        <dbReference type="ChEBI" id="CHEBI:140656"/>
        <dbReference type="ChEBI" id="CHEBI:140657"/>
        <dbReference type="ChEBI" id="CHEBI:140660"/>
        <dbReference type="EC" id="2.3.1.269"/>
    </reaction>
</comment>
<dbReference type="NCBIfam" id="TIGR00546">
    <property type="entry name" value="lnt"/>
    <property type="match status" value="1"/>
</dbReference>
<dbReference type="EC" id="2.3.1.269" evidence="9"/>
<feature type="domain" description="CN hydrolase" evidence="10">
    <location>
        <begin position="242"/>
        <end position="516"/>
    </location>
</feature>
<dbReference type="Proteomes" id="UP000182011">
    <property type="component" value="Unassembled WGS sequence"/>
</dbReference>
<evidence type="ECO:0000256" key="1">
    <source>
        <dbReference type="ARBA" id="ARBA00004651"/>
    </source>
</evidence>
<dbReference type="InterPro" id="IPR003010">
    <property type="entry name" value="C-N_Hydrolase"/>
</dbReference>
<comment type="function">
    <text evidence="9">Catalyzes the phospholipid dependent N-acylation of the N-terminal cysteine of apolipoprotein, the last step in lipoprotein maturation.</text>
</comment>
<evidence type="ECO:0000256" key="9">
    <source>
        <dbReference type="HAMAP-Rule" id="MF_01148"/>
    </source>
</evidence>
<accession>A0A0N7MT15</accession>
<protein>
    <recommendedName>
        <fullName evidence="9">Apolipoprotein N-acyltransferase</fullName>
        <shortName evidence="9">ALP N-acyltransferase</shortName>
        <ecNumber evidence="9">2.3.1.269</ecNumber>
    </recommendedName>
</protein>
<evidence type="ECO:0000256" key="8">
    <source>
        <dbReference type="ARBA" id="ARBA00023315"/>
    </source>
</evidence>
<keyword evidence="3 9" id="KW-1003">Cell membrane</keyword>
<proteinExistence type="inferred from homology"/>
<keyword evidence="7 9" id="KW-0472">Membrane</keyword>
<dbReference type="PANTHER" id="PTHR38686">
    <property type="entry name" value="APOLIPOPROTEIN N-ACYLTRANSFERASE"/>
    <property type="match status" value="1"/>
</dbReference>
<evidence type="ECO:0000256" key="3">
    <source>
        <dbReference type="ARBA" id="ARBA00022475"/>
    </source>
</evidence>
<accession>A0A0P1MWD9</accession>
<accession>A0A0P1ME67</accession>
<dbReference type="CDD" id="cd07571">
    <property type="entry name" value="ALP_N-acyl_transferase"/>
    <property type="match status" value="1"/>
</dbReference>
<dbReference type="GO" id="GO:0005886">
    <property type="term" value="C:plasma membrane"/>
    <property type="evidence" value="ECO:0007669"/>
    <property type="project" value="UniProtKB-SubCell"/>
</dbReference>
<dbReference type="STRING" id="1633631.GCA_001442925_00964"/>
<dbReference type="EMBL" id="CZVI01000020">
    <property type="protein sequence ID" value="CUS90331.1"/>
    <property type="molecule type" value="Genomic_DNA"/>
</dbReference>
<keyword evidence="6 9" id="KW-1133">Transmembrane helix</keyword>
<accession>A0A0S4N0Z8</accession>
<feature type="transmembrane region" description="Helical" evidence="9">
    <location>
        <begin position="209"/>
        <end position="231"/>
    </location>
</feature>
<dbReference type="InterPro" id="IPR036526">
    <property type="entry name" value="C-N_Hydrolase_sf"/>
</dbReference>
<gene>
    <name evidence="9" type="primary">lnt</name>
    <name evidence="12" type="ORF">JGI4_00965</name>
    <name evidence="11" type="ORF">JGI8_01415</name>
</gene>
<evidence type="ECO:0000313" key="13">
    <source>
        <dbReference type="Proteomes" id="UP000182011"/>
    </source>
</evidence>
<dbReference type="GO" id="GO:0042158">
    <property type="term" value="P:lipoprotein biosynthetic process"/>
    <property type="evidence" value="ECO:0007669"/>
    <property type="project" value="UniProtKB-UniRule"/>
</dbReference>
<dbReference type="HAMAP" id="MF_01148">
    <property type="entry name" value="Lnt"/>
    <property type="match status" value="1"/>
</dbReference>
<keyword evidence="12" id="KW-0449">Lipoprotein</keyword>
<evidence type="ECO:0000313" key="11">
    <source>
        <dbReference type="EMBL" id="CUS90331.1"/>
    </source>
</evidence>
<dbReference type="SUPFAM" id="SSF56317">
    <property type="entry name" value="Carbon-nitrogen hydrolase"/>
    <property type="match status" value="1"/>
</dbReference>
<reference evidence="12 13" key="2">
    <citation type="submission" date="2015-11" db="EMBL/GenBank/DDBJ databases">
        <authorList>
            <person name="Zhang Y."/>
            <person name="Guo Z."/>
        </authorList>
    </citation>
    <scope>NUCLEOTIDE SEQUENCE [LARGE SCALE GENOMIC DNA]</scope>
    <source>
        <strain evidence="12">JGI-4</strain>
    </source>
</reference>
<evidence type="ECO:0000256" key="6">
    <source>
        <dbReference type="ARBA" id="ARBA00022989"/>
    </source>
</evidence>
<dbReference type="InterPro" id="IPR004563">
    <property type="entry name" value="Apolipo_AcylTrfase"/>
</dbReference>
<dbReference type="Pfam" id="PF00795">
    <property type="entry name" value="CN_hydrolase"/>
    <property type="match status" value="1"/>
</dbReference>
<evidence type="ECO:0000313" key="14">
    <source>
        <dbReference type="Proteomes" id="UP000182200"/>
    </source>
</evidence>
<evidence type="ECO:0000256" key="5">
    <source>
        <dbReference type="ARBA" id="ARBA00022692"/>
    </source>
</evidence>
<dbReference type="Gene3D" id="3.60.110.10">
    <property type="entry name" value="Carbon-nitrogen hydrolase"/>
    <property type="match status" value="1"/>
</dbReference>
<feature type="transmembrane region" description="Helical" evidence="9">
    <location>
        <begin position="530"/>
        <end position="548"/>
    </location>
</feature>